<gene>
    <name evidence="2" type="ORF">BCR42DRAFT_402629</name>
</gene>
<protein>
    <submittedName>
        <fullName evidence="2">Uncharacterized protein</fullName>
    </submittedName>
</protein>
<proteinExistence type="predicted"/>
<feature type="region of interest" description="Disordered" evidence="1">
    <location>
        <begin position="1"/>
        <end position="43"/>
    </location>
</feature>
<evidence type="ECO:0000313" key="2">
    <source>
        <dbReference type="EMBL" id="ORZ24294.1"/>
    </source>
</evidence>
<comment type="caution">
    <text evidence="2">The sequence shown here is derived from an EMBL/GenBank/DDBJ whole genome shotgun (WGS) entry which is preliminary data.</text>
</comment>
<organism evidence="2 3">
    <name type="scientific">Absidia repens</name>
    <dbReference type="NCBI Taxonomy" id="90262"/>
    <lineage>
        <taxon>Eukaryota</taxon>
        <taxon>Fungi</taxon>
        <taxon>Fungi incertae sedis</taxon>
        <taxon>Mucoromycota</taxon>
        <taxon>Mucoromycotina</taxon>
        <taxon>Mucoromycetes</taxon>
        <taxon>Mucorales</taxon>
        <taxon>Cunninghamellaceae</taxon>
        <taxon>Absidia</taxon>
    </lineage>
</organism>
<dbReference type="AlphaFoldDB" id="A0A1X2IY96"/>
<keyword evidence="3" id="KW-1185">Reference proteome</keyword>
<dbReference type="OrthoDB" id="2252251at2759"/>
<dbReference type="Proteomes" id="UP000193560">
    <property type="component" value="Unassembled WGS sequence"/>
</dbReference>
<evidence type="ECO:0000256" key="1">
    <source>
        <dbReference type="SAM" id="MobiDB-lite"/>
    </source>
</evidence>
<accession>A0A1X2IY96</accession>
<feature type="compositionally biased region" description="Gly residues" evidence="1">
    <location>
        <begin position="90"/>
        <end position="101"/>
    </location>
</feature>
<dbReference type="EMBL" id="MCGE01000002">
    <property type="protein sequence ID" value="ORZ24294.1"/>
    <property type="molecule type" value="Genomic_DNA"/>
</dbReference>
<feature type="compositionally biased region" description="Polar residues" evidence="1">
    <location>
        <begin position="28"/>
        <end position="39"/>
    </location>
</feature>
<sequence length="101" mass="11167">MYRTTRMTPASSSPQHPGGPLWKKFSDWNKTQTPSSMTMPLSAKEEQQDLLNRFKLQDDSNQQDAWGQVDLHPNTNQGWGTKLSTNNDNGGWGSTGGGGGW</sequence>
<evidence type="ECO:0000313" key="3">
    <source>
        <dbReference type="Proteomes" id="UP000193560"/>
    </source>
</evidence>
<feature type="region of interest" description="Disordered" evidence="1">
    <location>
        <begin position="60"/>
        <end position="101"/>
    </location>
</feature>
<reference evidence="2 3" key="1">
    <citation type="submission" date="2016-07" db="EMBL/GenBank/DDBJ databases">
        <title>Pervasive Adenine N6-methylation of Active Genes in Fungi.</title>
        <authorList>
            <consortium name="DOE Joint Genome Institute"/>
            <person name="Mondo S.J."/>
            <person name="Dannebaum R.O."/>
            <person name="Kuo R.C."/>
            <person name="Labutti K."/>
            <person name="Haridas S."/>
            <person name="Kuo A."/>
            <person name="Salamov A."/>
            <person name="Ahrendt S.R."/>
            <person name="Lipzen A."/>
            <person name="Sullivan W."/>
            <person name="Andreopoulos W.B."/>
            <person name="Clum A."/>
            <person name="Lindquist E."/>
            <person name="Daum C."/>
            <person name="Ramamoorthy G.K."/>
            <person name="Gryganskyi A."/>
            <person name="Culley D."/>
            <person name="Magnuson J.K."/>
            <person name="James T.Y."/>
            <person name="O'Malley M.A."/>
            <person name="Stajich J.E."/>
            <person name="Spatafora J.W."/>
            <person name="Visel A."/>
            <person name="Grigoriev I.V."/>
        </authorList>
    </citation>
    <scope>NUCLEOTIDE SEQUENCE [LARGE SCALE GENOMIC DNA]</scope>
    <source>
        <strain evidence="2 3">NRRL 1336</strain>
    </source>
</reference>
<feature type="compositionally biased region" description="Polar residues" evidence="1">
    <location>
        <begin position="1"/>
        <end position="15"/>
    </location>
</feature>
<feature type="compositionally biased region" description="Polar residues" evidence="1">
    <location>
        <begin position="73"/>
        <end position="83"/>
    </location>
</feature>
<name>A0A1X2IY96_9FUNG</name>